<dbReference type="Proteomes" id="UP000198211">
    <property type="component" value="Unassembled WGS sequence"/>
</dbReference>
<dbReference type="PANTHER" id="PTHR37069">
    <property type="entry name" value="DDE_TNP_1_7 DOMAIN-CONTAINING PROTEIN"/>
    <property type="match status" value="1"/>
</dbReference>
<evidence type="ECO:0000313" key="1">
    <source>
        <dbReference type="EMBL" id="OWY91575.1"/>
    </source>
</evidence>
<protein>
    <submittedName>
        <fullName evidence="1">Uncharacterized protein</fullName>
    </submittedName>
</protein>
<comment type="caution">
    <text evidence="1">The sequence shown here is derived from an EMBL/GenBank/DDBJ whole genome shotgun (WGS) entry which is preliminary data.</text>
</comment>
<gene>
    <name evidence="1" type="ORF">PHMEG_00039784</name>
</gene>
<dbReference type="PANTHER" id="PTHR37069:SF2">
    <property type="entry name" value="PIGGYBAC TRANSPOSABLE ELEMENT-DERIVED PROTEIN DOMAIN-CONTAINING PROTEIN"/>
    <property type="match status" value="1"/>
</dbReference>
<dbReference type="OrthoDB" id="94558at2759"/>
<sequence length="75" mass="8455">VWRELKASGWTSKPPRGLDNRFRYVLPGCAANGITGSDFLLGEEAVLEYYVLQCKYPCVSVLWLCGRMLLMVVLT</sequence>
<feature type="non-terminal residue" evidence="1">
    <location>
        <position position="1"/>
    </location>
</feature>
<evidence type="ECO:0000313" key="2">
    <source>
        <dbReference type="Proteomes" id="UP000198211"/>
    </source>
</evidence>
<proteinExistence type="predicted"/>
<name>A0A225UEU0_9STRA</name>
<dbReference type="AlphaFoldDB" id="A0A225UEU0"/>
<keyword evidence="2" id="KW-1185">Reference proteome</keyword>
<dbReference type="EMBL" id="NBNE01019912">
    <property type="protein sequence ID" value="OWY91575.1"/>
    <property type="molecule type" value="Genomic_DNA"/>
</dbReference>
<accession>A0A225UEU0</accession>
<reference evidence="2" key="1">
    <citation type="submission" date="2017-03" db="EMBL/GenBank/DDBJ databases">
        <title>Phytopthora megakarya and P. palmivora, two closely related causual agents of cacao black pod achieved similar genome size and gene model numbers by different mechanisms.</title>
        <authorList>
            <person name="Ali S."/>
            <person name="Shao J."/>
            <person name="Larry D.J."/>
            <person name="Kronmiller B."/>
            <person name="Shen D."/>
            <person name="Strem M.D."/>
            <person name="Melnick R.L."/>
            <person name="Guiltinan M.J."/>
            <person name="Tyler B.M."/>
            <person name="Meinhardt L.W."/>
            <person name="Bailey B.A."/>
        </authorList>
    </citation>
    <scope>NUCLEOTIDE SEQUENCE [LARGE SCALE GENOMIC DNA]</scope>
    <source>
        <strain evidence="2">zdho120</strain>
    </source>
</reference>
<organism evidence="1 2">
    <name type="scientific">Phytophthora megakarya</name>
    <dbReference type="NCBI Taxonomy" id="4795"/>
    <lineage>
        <taxon>Eukaryota</taxon>
        <taxon>Sar</taxon>
        <taxon>Stramenopiles</taxon>
        <taxon>Oomycota</taxon>
        <taxon>Peronosporomycetes</taxon>
        <taxon>Peronosporales</taxon>
        <taxon>Peronosporaceae</taxon>
        <taxon>Phytophthora</taxon>
    </lineage>
</organism>